<dbReference type="PROSITE" id="PS50297">
    <property type="entry name" value="ANK_REP_REGION"/>
    <property type="match status" value="1"/>
</dbReference>
<dbReference type="EMBL" id="CAUJNA010003773">
    <property type="protein sequence ID" value="CAJ1409559.1"/>
    <property type="molecule type" value="Genomic_DNA"/>
</dbReference>
<name>A0AA36JPU8_9DINO</name>
<dbReference type="Proteomes" id="UP001178507">
    <property type="component" value="Unassembled WGS sequence"/>
</dbReference>
<evidence type="ECO:0000313" key="2">
    <source>
        <dbReference type="EMBL" id="CAJ1409559.1"/>
    </source>
</evidence>
<comment type="caution">
    <text evidence="2">The sequence shown here is derived from an EMBL/GenBank/DDBJ whole genome shotgun (WGS) entry which is preliminary data.</text>
</comment>
<dbReference type="SUPFAM" id="SSF48403">
    <property type="entry name" value="Ankyrin repeat"/>
    <property type="match status" value="1"/>
</dbReference>
<keyword evidence="3" id="KW-1185">Reference proteome</keyword>
<dbReference type="AlphaFoldDB" id="A0AA36JPU8"/>
<evidence type="ECO:0000313" key="3">
    <source>
        <dbReference type="Proteomes" id="UP001178507"/>
    </source>
</evidence>
<dbReference type="InterPro" id="IPR036770">
    <property type="entry name" value="Ankyrin_rpt-contain_sf"/>
</dbReference>
<reference evidence="2" key="1">
    <citation type="submission" date="2023-08" db="EMBL/GenBank/DDBJ databases">
        <authorList>
            <person name="Chen Y."/>
            <person name="Shah S."/>
            <person name="Dougan E. K."/>
            <person name="Thang M."/>
            <person name="Chan C."/>
        </authorList>
    </citation>
    <scope>NUCLEOTIDE SEQUENCE</scope>
</reference>
<sequence>MSCCGANVTPLAHYARSMAREIDEVPMHFPMYTVPLGELLDMTVIEPHEKLKARDALVEFNSTMGRAAFVSHQWVTTEHPDPECKQMRVLQKALKDMMLGKNPRIPVDQVSEIVDPHAKPLPAASLFSKPLFFWYDYCSCPQGTRLSRISDEQSPGSGLLHAINSIPAYVDKCAFFFGLIPCMETPSGTDFISPLTWQERGWCRLERTCRELSLHDSSWVMVRSPSDLEIVSGTNLSARFGAGPVGEGYFSLPEDRWKLRPVLIAAIKRKILSLLQAQDWPRYRSLLSQQAMMLRGLESESEPQFEPLEFDPDSNRDFPSTSKFFHQNGFRGIRETDAGGWSPLHYAALDGNPSLVQELLTLKADPNQGTKRSHPDLGFECGTSPLCISCLFKRNDAARVLIAAKARVACRGLVFQPLTCAATANNAEAIKLLCEARCNLLQRTGKCPDVSGLFRRCASYG</sequence>
<keyword evidence="1" id="KW-0040">ANK repeat</keyword>
<protein>
    <submittedName>
        <fullName evidence="2">Uncharacterized protein</fullName>
    </submittedName>
</protein>
<accession>A0AA36JPU8</accession>
<dbReference type="SMART" id="SM00248">
    <property type="entry name" value="ANK"/>
    <property type="match status" value="3"/>
</dbReference>
<gene>
    <name evidence="2" type="ORF">EVOR1521_LOCUS30631</name>
</gene>
<evidence type="ECO:0000256" key="1">
    <source>
        <dbReference type="PROSITE-ProRule" id="PRU00023"/>
    </source>
</evidence>
<proteinExistence type="predicted"/>
<organism evidence="2 3">
    <name type="scientific">Effrenium voratum</name>
    <dbReference type="NCBI Taxonomy" id="2562239"/>
    <lineage>
        <taxon>Eukaryota</taxon>
        <taxon>Sar</taxon>
        <taxon>Alveolata</taxon>
        <taxon>Dinophyceae</taxon>
        <taxon>Suessiales</taxon>
        <taxon>Symbiodiniaceae</taxon>
        <taxon>Effrenium</taxon>
    </lineage>
</organism>
<dbReference type="Pfam" id="PF12796">
    <property type="entry name" value="Ank_2"/>
    <property type="match status" value="1"/>
</dbReference>
<dbReference type="Gene3D" id="1.25.40.20">
    <property type="entry name" value="Ankyrin repeat-containing domain"/>
    <property type="match status" value="1"/>
</dbReference>
<dbReference type="InterPro" id="IPR002110">
    <property type="entry name" value="Ankyrin_rpt"/>
</dbReference>
<feature type="repeat" description="ANK" evidence="1">
    <location>
        <begin position="339"/>
        <end position="371"/>
    </location>
</feature>
<dbReference type="PROSITE" id="PS50088">
    <property type="entry name" value="ANK_REPEAT"/>
    <property type="match status" value="1"/>
</dbReference>